<name>M0ADC7_9EURY</name>
<dbReference type="Proteomes" id="UP000011648">
    <property type="component" value="Unassembled WGS sequence"/>
</dbReference>
<evidence type="ECO:0000313" key="2">
    <source>
        <dbReference type="Proteomes" id="UP000011648"/>
    </source>
</evidence>
<sequence length="66" mass="7324">MCYDRPVSPQPTTVNEYAATKPEVLQSYFHYYNSYCMGGRSTVIDGESTTAIADCTLGRGRATIQH</sequence>
<evidence type="ECO:0000313" key="1">
    <source>
        <dbReference type="EMBL" id="ELY95872.1"/>
    </source>
</evidence>
<comment type="caution">
    <text evidence="1">The sequence shown here is derived from an EMBL/GenBank/DDBJ whole genome shotgun (WGS) entry which is preliminary data.</text>
</comment>
<proteinExistence type="predicted"/>
<reference evidence="1 2" key="1">
    <citation type="journal article" date="2014" name="PLoS Genet.">
        <title>Phylogenetically driven sequencing of extremely halophilic archaea reveals strategies for static and dynamic osmo-response.</title>
        <authorList>
            <person name="Becker E.A."/>
            <person name="Seitzer P.M."/>
            <person name="Tritt A."/>
            <person name="Larsen D."/>
            <person name="Krusor M."/>
            <person name="Yao A.I."/>
            <person name="Wu D."/>
            <person name="Madern D."/>
            <person name="Eisen J.A."/>
            <person name="Darling A.E."/>
            <person name="Facciotti M.T."/>
        </authorList>
    </citation>
    <scope>NUCLEOTIDE SEQUENCE [LARGE SCALE GENOMIC DNA]</scope>
    <source>
        <strain evidence="1 2">DSM 12281</strain>
    </source>
</reference>
<protein>
    <submittedName>
        <fullName evidence="1">Uncharacterized protein</fullName>
    </submittedName>
</protein>
<organism evidence="1 2">
    <name type="scientific">Natrialba taiwanensis DSM 12281</name>
    <dbReference type="NCBI Taxonomy" id="1230458"/>
    <lineage>
        <taxon>Archaea</taxon>
        <taxon>Methanobacteriati</taxon>
        <taxon>Methanobacteriota</taxon>
        <taxon>Stenosarchaea group</taxon>
        <taxon>Halobacteria</taxon>
        <taxon>Halobacteriales</taxon>
        <taxon>Natrialbaceae</taxon>
        <taxon>Natrialba</taxon>
    </lineage>
</organism>
<gene>
    <name evidence="1" type="ORF">C484_02734</name>
</gene>
<dbReference type="AlphaFoldDB" id="M0ADC7"/>
<accession>M0ADC7</accession>
<dbReference type="EMBL" id="AOIL01000012">
    <property type="protein sequence ID" value="ELY95872.1"/>
    <property type="molecule type" value="Genomic_DNA"/>
</dbReference>
<dbReference type="STRING" id="1230458.C484_02734"/>
<keyword evidence="2" id="KW-1185">Reference proteome</keyword>